<evidence type="ECO:0000313" key="1">
    <source>
        <dbReference type="EMBL" id="JAD43628.1"/>
    </source>
</evidence>
<organism evidence="1">
    <name type="scientific">Arundo donax</name>
    <name type="common">Giant reed</name>
    <name type="synonym">Donax arundinaceus</name>
    <dbReference type="NCBI Taxonomy" id="35708"/>
    <lineage>
        <taxon>Eukaryota</taxon>
        <taxon>Viridiplantae</taxon>
        <taxon>Streptophyta</taxon>
        <taxon>Embryophyta</taxon>
        <taxon>Tracheophyta</taxon>
        <taxon>Spermatophyta</taxon>
        <taxon>Magnoliopsida</taxon>
        <taxon>Liliopsida</taxon>
        <taxon>Poales</taxon>
        <taxon>Poaceae</taxon>
        <taxon>PACMAD clade</taxon>
        <taxon>Arundinoideae</taxon>
        <taxon>Arundineae</taxon>
        <taxon>Arundo</taxon>
    </lineage>
</organism>
<proteinExistence type="predicted"/>
<accession>A0A0A9A130</accession>
<dbReference type="EMBL" id="GBRH01254267">
    <property type="protein sequence ID" value="JAD43628.1"/>
    <property type="molecule type" value="Transcribed_RNA"/>
</dbReference>
<sequence length="9" mass="991">MLVVMGLQT</sequence>
<name>A0A0A9A130_ARUDO</name>
<reference evidence="1" key="1">
    <citation type="submission" date="2014-09" db="EMBL/GenBank/DDBJ databases">
        <authorList>
            <person name="Magalhaes I.L.F."/>
            <person name="Oliveira U."/>
            <person name="Santos F.R."/>
            <person name="Vidigal T.H.D.A."/>
            <person name="Brescovit A.D."/>
            <person name="Santos A.J."/>
        </authorList>
    </citation>
    <scope>NUCLEOTIDE SEQUENCE</scope>
    <source>
        <tissue evidence="1">Shoot tissue taken approximately 20 cm above the soil surface</tissue>
    </source>
</reference>
<reference evidence="1" key="2">
    <citation type="journal article" date="2015" name="Data Brief">
        <title>Shoot transcriptome of the giant reed, Arundo donax.</title>
        <authorList>
            <person name="Barrero R.A."/>
            <person name="Guerrero F.D."/>
            <person name="Moolhuijzen P."/>
            <person name="Goolsby J.A."/>
            <person name="Tidwell J."/>
            <person name="Bellgard S.E."/>
            <person name="Bellgard M.I."/>
        </authorList>
    </citation>
    <scope>NUCLEOTIDE SEQUENCE</scope>
    <source>
        <tissue evidence="1">Shoot tissue taken approximately 20 cm above the soil surface</tissue>
    </source>
</reference>
<protein>
    <submittedName>
        <fullName evidence="1">Uncharacterized protein</fullName>
    </submittedName>
</protein>